<feature type="region of interest" description="Disordered" evidence="8">
    <location>
        <begin position="994"/>
        <end position="1032"/>
    </location>
</feature>
<feature type="compositionally biased region" description="Polar residues" evidence="8">
    <location>
        <begin position="117"/>
        <end position="133"/>
    </location>
</feature>
<dbReference type="InterPro" id="IPR019528">
    <property type="entry name" value="PACT_domain"/>
</dbReference>
<dbReference type="GO" id="GO:0005876">
    <property type="term" value="C:spindle microtubule"/>
    <property type="evidence" value="ECO:0007669"/>
    <property type="project" value="TreeGrafter"/>
</dbReference>
<sequence>MASLSLHRRTTPFILASGNMATMLETPSRIWRRIEAIEDEDMPSLPSLPPFEHSGIIEETTREPSDQPDSDDQFDEDFESETSPLQSTPASTQHTITSALRAPSSTSSTARFAHSIASRSNRSVNNMTASRGMSSRRSHHDSFDIPSLPRIQPNSAPTTRQDESDGGEEESKSSVPEVYLPPEGDADDHEQEYSLTDALQSISRSSTPPISAQVGRENTPKKNYDYSVSLKSEPKASPFEKYRNVALRRTNPTSARIRTPSLSRTSSSQTTSPANSTPQSNRSGQLPRSQTASPISARGIPLPRSTTASPATHIRSPEGDEDQSIEAPNFSNDTNDNSARSMDITDVHVSPPRVDGEDGQTTEESESQQESHQDLGTYTEGSHDGHEPTFSSEGEPTPHANNSATAQNKSAFSSPSQSVAFTPTPAFPRPRARFDLPPPPSDLLTTPASRNPEEDEDYEPHGDLLTPHTRRRSFLLSVINSTARPRMKVPTPHPKRFGSPLASAEESTPGPSSSASPGTSLQSAFAGVTPRPRMAVVRRMSHPLSQAVTASSGSSDGARNPASWTTPAQASPYDGVADRASFISTASSHDLTTHQRANTSFDPAMGFGSGAPGHGVGRFNAGKLNTYLHGLNRRLQEENEILIEKMRKMEEEKKTEPSSSSAPGDTSRRLSAASRRASGVGTSLANVQDVPEEGWLEEKAELEDMVEAFKIEVTNCMAEKEEVEQALEREKAERERDIVRWKERMSEVEQGVSGIVQGLEQKVIEAEERVKTVEQEAERRIKDVEKALAEAQGERDVATERASKAERVLESGKELGGALKEANDRVAQVMGDLRNANAQIKELEDEVMHSDARIDELEKEAKEDKEIISGLETELTSTSDALAAERAKSKQLEDTIRRLDEELRSTKAYVDELEEGAGDAMQKIEQLEGELELAKENMKVMATSEEQASQDVKSLQNELIKAQETARQMEDALEDAEQKMMKDEEALAELRSKVATLERERQREASNTSRDVSRGPVEAGPTEEEYQELEKELDDAEREIARLNALLNQSPARKAMDKAKDTKIELLEREKEELLERNRALRMTFNEMHTPNKLINASGISPIHRQVLSMSIRAPRTPGGPLRDMSWLHTANSETSVTPLVSEINRLQGELDRANESIDDKLDKLEDAGMGVVGLTKKLEDARAKIVTLEDEIARLSRKEDRRVRSLARVRCQNCDVKVDLRHLTKDNDNSLDVHEDQLLAQPPTKTSEALKANLESVNKHLEELKSQWEAEKRVLLGEKAVLEDAANRLNSQVKNTKEEARKIAEQTRAGEKLRANVENELERAKRTISVLENELGSERARLRSMVTEQERIQREKKQILTDLTRTESDMEEVKQQLQRFKKENHELEKELRENANIEQKARLLETRVVENAETIEQLRQERALLAADHKELQRRFAEASETANNLRNEYVAHSTSHDNRRHELDLHRLEIEDLRRALDERVTDLHRVEKEKEKIASEKSDVARTVASLEADLRRVRKDAEAFGHDLRQLRGEKERLEVKSKEELSKAERAKKQMQTQIRLLTEQLDGQKEKTLHALDQLKSHVCSADATQLSELKLRHNKECKGLMVQIRYLKAKCTRESSFRDGLTYQKKYLLELLAAFEKSERTIFASIARIGFPVANPPPKRKVHKLKSVARMVIFLSRIRQSSELWRRECASKKAIAAALDDVRRRRLADSR</sequence>
<dbReference type="GO" id="GO:0051231">
    <property type="term" value="P:spindle elongation"/>
    <property type="evidence" value="ECO:0007669"/>
    <property type="project" value="TreeGrafter"/>
</dbReference>
<keyword evidence="3" id="KW-0597">Phosphoprotein</keyword>
<evidence type="ECO:0000256" key="6">
    <source>
        <dbReference type="ARBA" id="ARBA00023212"/>
    </source>
</evidence>
<evidence type="ECO:0000256" key="4">
    <source>
        <dbReference type="ARBA" id="ARBA00023054"/>
    </source>
</evidence>
<evidence type="ECO:0000313" key="10">
    <source>
        <dbReference type="EMBL" id="KAG5166358.1"/>
    </source>
</evidence>
<feature type="compositionally biased region" description="Polar residues" evidence="8">
    <location>
        <begin position="193"/>
        <end position="210"/>
    </location>
</feature>
<proteinExistence type="predicted"/>
<feature type="compositionally biased region" description="Polar residues" evidence="8">
    <location>
        <begin position="82"/>
        <end position="110"/>
    </location>
</feature>
<gene>
    <name evidence="10" type="ORF">JR316_008443</name>
</gene>
<feature type="coiled-coil region" evidence="7">
    <location>
        <begin position="1521"/>
        <end position="1573"/>
    </location>
</feature>
<feature type="compositionally biased region" description="Basic and acidic residues" evidence="8">
    <location>
        <begin position="232"/>
        <end position="243"/>
    </location>
</feature>
<feature type="compositionally biased region" description="Polar residues" evidence="8">
    <location>
        <begin position="543"/>
        <end position="569"/>
    </location>
</feature>
<name>A0A8H7XT61_PSICU</name>
<feature type="compositionally biased region" description="Acidic residues" evidence="8">
    <location>
        <begin position="357"/>
        <end position="367"/>
    </location>
</feature>
<feature type="compositionally biased region" description="Low complexity" evidence="8">
    <location>
        <begin position="669"/>
        <end position="678"/>
    </location>
</feature>
<feature type="coiled-coil region" evidence="7">
    <location>
        <begin position="1248"/>
        <end position="1492"/>
    </location>
</feature>
<evidence type="ECO:0000259" key="9">
    <source>
        <dbReference type="Pfam" id="PF10495"/>
    </source>
</evidence>
<accession>A0A8H7XT61</accession>
<dbReference type="EMBL" id="JAFIQS010000008">
    <property type="protein sequence ID" value="KAG5166358.1"/>
    <property type="molecule type" value="Genomic_DNA"/>
</dbReference>
<evidence type="ECO:0000256" key="2">
    <source>
        <dbReference type="ARBA" id="ARBA00022490"/>
    </source>
</evidence>
<feature type="compositionally biased region" description="Basic and acidic residues" evidence="8">
    <location>
        <begin position="55"/>
        <end position="65"/>
    </location>
</feature>
<evidence type="ECO:0000256" key="8">
    <source>
        <dbReference type="SAM" id="MobiDB-lite"/>
    </source>
</evidence>
<feature type="compositionally biased region" description="Polar residues" evidence="8">
    <location>
        <begin position="389"/>
        <end position="419"/>
    </location>
</feature>
<dbReference type="GO" id="GO:0005737">
    <property type="term" value="C:cytoplasm"/>
    <property type="evidence" value="ECO:0007669"/>
    <property type="project" value="UniProtKB-ARBA"/>
</dbReference>
<dbReference type="GO" id="GO:0072686">
    <property type="term" value="C:mitotic spindle"/>
    <property type="evidence" value="ECO:0007669"/>
    <property type="project" value="TreeGrafter"/>
</dbReference>
<dbReference type="PANTHER" id="PTHR47970:SF12">
    <property type="entry name" value="KINESIN FAMILY MEMBER 11"/>
    <property type="match status" value="1"/>
</dbReference>
<evidence type="ECO:0000256" key="1">
    <source>
        <dbReference type="ARBA" id="ARBA00004267"/>
    </source>
</evidence>
<keyword evidence="4 7" id="KW-0175">Coiled coil</keyword>
<organism evidence="10">
    <name type="scientific">Psilocybe cubensis</name>
    <name type="common">Psychedelic mushroom</name>
    <name type="synonym">Stropharia cubensis</name>
    <dbReference type="NCBI Taxonomy" id="181762"/>
    <lineage>
        <taxon>Eukaryota</taxon>
        <taxon>Fungi</taxon>
        <taxon>Dikarya</taxon>
        <taxon>Basidiomycota</taxon>
        <taxon>Agaricomycotina</taxon>
        <taxon>Agaricomycetes</taxon>
        <taxon>Agaricomycetidae</taxon>
        <taxon>Agaricales</taxon>
        <taxon>Agaricineae</taxon>
        <taxon>Strophariaceae</taxon>
        <taxon>Psilocybe</taxon>
    </lineage>
</organism>
<evidence type="ECO:0000256" key="5">
    <source>
        <dbReference type="ARBA" id="ARBA00023175"/>
    </source>
</evidence>
<feature type="compositionally biased region" description="Polar residues" evidence="8">
    <location>
        <begin position="274"/>
        <end position="294"/>
    </location>
</feature>
<dbReference type="GO" id="GO:0090307">
    <property type="term" value="P:mitotic spindle assembly"/>
    <property type="evidence" value="ECO:0007669"/>
    <property type="project" value="TreeGrafter"/>
</dbReference>
<dbReference type="Pfam" id="PF10495">
    <property type="entry name" value="PACT_coil_coil"/>
    <property type="match status" value="1"/>
</dbReference>
<evidence type="ECO:0000256" key="3">
    <source>
        <dbReference type="ARBA" id="ARBA00022553"/>
    </source>
</evidence>
<feature type="region of interest" description="Disordered" evidence="8">
    <location>
        <begin position="648"/>
        <end position="686"/>
    </location>
</feature>
<feature type="domain" description="Pericentrin/AKAP-450 centrosomal targeting" evidence="9">
    <location>
        <begin position="1617"/>
        <end position="1692"/>
    </location>
</feature>
<keyword evidence="2" id="KW-0963">Cytoplasm</keyword>
<dbReference type="InterPro" id="IPR047149">
    <property type="entry name" value="KIF11-like"/>
</dbReference>
<feature type="compositionally biased region" description="Polar residues" evidence="8">
    <location>
        <begin position="329"/>
        <end position="340"/>
    </location>
</feature>
<comment type="subcellular location">
    <subcellularLocation>
        <location evidence="1">Cytoplasm</location>
        <location evidence="1">Cytoskeleton</location>
        <location evidence="1">Microtubule organizing center</location>
    </subcellularLocation>
</comment>
<feature type="compositionally biased region" description="Low complexity" evidence="8">
    <location>
        <begin position="502"/>
        <end position="520"/>
    </location>
</feature>
<feature type="compositionally biased region" description="Basic and acidic residues" evidence="8">
    <location>
        <begin position="994"/>
        <end position="1004"/>
    </location>
</feature>
<feature type="compositionally biased region" description="Low complexity" evidence="8">
    <location>
        <begin position="258"/>
        <end position="273"/>
    </location>
</feature>
<dbReference type="Gene3D" id="1.10.287.1490">
    <property type="match status" value="2"/>
</dbReference>
<feature type="compositionally biased region" description="Acidic residues" evidence="8">
    <location>
        <begin position="66"/>
        <end position="80"/>
    </location>
</feature>
<feature type="region of interest" description="Disordered" evidence="8">
    <location>
        <begin position="543"/>
        <end position="572"/>
    </location>
</feature>
<dbReference type="PANTHER" id="PTHR47970">
    <property type="entry name" value="KINESIN-LIKE PROTEIN KIF11"/>
    <property type="match status" value="1"/>
</dbReference>
<feature type="coiled-coil region" evidence="7">
    <location>
        <begin position="1144"/>
        <end position="1199"/>
    </location>
</feature>
<dbReference type="GO" id="GO:0005815">
    <property type="term" value="C:microtubule organizing center"/>
    <property type="evidence" value="ECO:0007669"/>
    <property type="project" value="UniProtKB-SubCell"/>
</dbReference>
<evidence type="ECO:0000256" key="7">
    <source>
        <dbReference type="SAM" id="Coils"/>
    </source>
</evidence>
<reference evidence="10" key="1">
    <citation type="submission" date="2021-02" db="EMBL/GenBank/DDBJ databases">
        <title>Psilocybe cubensis genome.</title>
        <authorList>
            <person name="Mckernan K.J."/>
            <person name="Crawford S."/>
            <person name="Trippe A."/>
            <person name="Kane L.T."/>
            <person name="Mclaughlin S."/>
        </authorList>
    </citation>
    <scope>NUCLEOTIDE SEQUENCE [LARGE SCALE GENOMIC DNA]</scope>
    <source>
        <strain evidence="10">MGC-MH-2018</strain>
    </source>
</reference>
<comment type="caution">
    <text evidence="10">The sequence shown here is derived from an EMBL/GenBank/DDBJ whole genome shotgun (WGS) entry which is preliminary data.</text>
</comment>
<feature type="compositionally biased region" description="Acidic residues" evidence="8">
    <location>
        <begin position="1021"/>
        <end position="1032"/>
    </location>
</feature>
<keyword evidence="5" id="KW-0505">Motor protein</keyword>
<feature type="region of interest" description="Disordered" evidence="8">
    <location>
        <begin position="41"/>
        <end position="527"/>
    </location>
</feature>
<keyword evidence="6" id="KW-0206">Cytoskeleton</keyword>
<dbReference type="GO" id="GO:0008574">
    <property type="term" value="F:plus-end-directed microtubule motor activity"/>
    <property type="evidence" value="ECO:0007669"/>
    <property type="project" value="TreeGrafter"/>
</dbReference>
<protein>
    <recommendedName>
        <fullName evidence="9">Pericentrin/AKAP-450 centrosomal targeting domain-containing protein</fullName>
    </recommendedName>
</protein>
<dbReference type="SUPFAM" id="SSF57997">
    <property type="entry name" value="Tropomyosin"/>
    <property type="match status" value="1"/>
</dbReference>